<name>A0A6V8LNR5_9ACTN</name>
<dbReference type="EMBL" id="BLPG01000001">
    <property type="protein sequence ID" value="GFJ94335.1"/>
    <property type="molecule type" value="Genomic_DNA"/>
</dbReference>
<sequence length="99" mass="10383">MTLFVEAVGWAGAGCLLLAYALLSAGRLTTGPAYQLLNLAGSVGLAVNAIVHSAWPSSSLNLVWLAIGLAALARRRVDTSTAERNDIDGSRSPSRFTLR</sequence>
<dbReference type="Proteomes" id="UP000482960">
    <property type="component" value="Unassembled WGS sequence"/>
</dbReference>
<evidence type="ECO:0000256" key="2">
    <source>
        <dbReference type="SAM" id="Phobius"/>
    </source>
</evidence>
<accession>A0A6V8LNR5</accession>
<feature type="domain" description="CBU-0592-like" evidence="3">
    <location>
        <begin position="6"/>
        <end position="75"/>
    </location>
</feature>
<evidence type="ECO:0000313" key="5">
    <source>
        <dbReference type="Proteomes" id="UP000482960"/>
    </source>
</evidence>
<organism evidence="4 5">
    <name type="scientific">Phytohabitans rumicis</name>
    <dbReference type="NCBI Taxonomy" id="1076125"/>
    <lineage>
        <taxon>Bacteria</taxon>
        <taxon>Bacillati</taxon>
        <taxon>Actinomycetota</taxon>
        <taxon>Actinomycetes</taxon>
        <taxon>Micromonosporales</taxon>
        <taxon>Micromonosporaceae</taxon>
    </lineage>
</organism>
<feature type="compositionally biased region" description="Basic and acidic residues" evidence="1">
    <location>
        <begin position="76"/>
        <end position="89"/>
    </location>
</feature>
<comment type="caution">
    <text evidence="4">The sequence shown here is derived from an EMBL/GenBank/DDBJ whole genome shotgun (WGS) entry which is preliminary data.</text>
</comment>
<dbReference type="InterPro" id="IPR058058">
    <property type="entry name" value="CBU_0592-like"/>
</dbReference>
<evidence type="ECO:0000259" key="3">
    <source>
        <dbReference type="Pfam" id="PF26604"/>
    </source>
</evidence>
<feature type="region of interest" description="Disordered" evidence="1">
    <location>
        <begin position="76"/>
        <end position="99"/>
    </location>
</feature>
<proteinExistence type="predicted"/>
<keyword evidence="2" id="KW-1133">Transmembrane helix</keyword>
<dbReference type="RefSeq" id="WP_178132677.1">
    <property type="nucleotide sequence ID" value="NZ_BAABJB010000018.1"/>
</dbReference>
<evidence type="ECO:0000256" key="1">
    <source>
        <dbReference type="SAM" id="MobiDB-lite"/>
    </source>
</evidence>
<feature type="transmembrane region" description="Helical" evidence="2">
    <location>
        <begin position="7"/>
        <end position="24"/>
    </location>
</feature>
<evidence type="ECO:0000313" key="4">
    <source>
        <dbReference type="EMBL" id="GFJ94335.1"/>
    </source>
</evidence>
<keyword evidence="5" id="KW-1185">Reference proteome</keyword>
<dbReference type="AlphaFoldDB" id="A0A6V8LNR5"/>
<keyword evidence="2" id="KW-0472">Membrane</keyword>
<reference evidence="4 5" key="1">
    <citation type="submission" date="2020-03" db="EMBL/GenBank/DDBJ databases">
        <title>Whole genome shotgun sequence of Phytohabitans rumicis NBRC 108638.</title>
        <authorList>
            <person name="Komaki H."/>
            <person name="Tamura T."/>
        </authorList>
    </citation>
    <scope>NUCLEOTIDE SEQUENCE [LARGE SCALE GENOMIC DNA]</scope>
    <source>
        <strain evidence="4 5">NBRC 108638</strain>
    </source>
</reference>
<reference evidence="4 5" key="2">
    <citation type="submission" date="2020-03" db="EMBL/GenBank/DDBJ databases">
        <authorList>
            <person name="Ichikawa N."/>
            <person name="Kimura A."/>
            <person name="Kitahashi Y."/>
            <person name="Uohara A."/>
        </authorList>
    </citation>
    <scope>NUCLEOTIDE SEQUENCE [LARGE SCALE GENOMIC DNA]</scope>
    <source>
        <strain evidence="4 5">NBRC 108638</strain>
    </source>
</reference>
<dbReference type="Pfam" id="PF26604">
    <property type="entry name" value="CBU_0592"/>
    <property type="match status" value="1"/>
</dbReference>
<gene>
    <name evidence="4" type="ORF">Prum_079770</name>
</gene>
<dbReference type="NCBIfam" id="NF047864">
    <property type="entry name" value="CBU_0592_membra"/>
    <property type="match status" value="1"/>
</dbReference>
<keyword evidence="2" id="KW-0812">Transmembrane</keyword>
<protein>
    <recommendedName>
        <fullName evidence="3">CBU-0592-like domain-containing protein</fullName>
    </recommendedName>
</protein>